<dbReference type="GO" id="GO:0016760">
    <property type="term" value="F:cellulose synthase (UDP-forming) activity"/>
    <property type="evidence" value="ECO:0007669"/>
    <property type="project" value="InterPro"/>
</dbReference>
<keyword evidence="4 10" id="KW-0812">Transmembrane</keyword>
<dbReference type="AlphaFoldDB" id="A0A835DG12"/>
<keyword evidence="2" id="KW-0328">Glycosyltransferase</keyword>
<evidence type="ECO:0000256" key="9">
    <source>
        <dbReference type="PIRSR" id="PIRSR605150-3"/>
    </source>
</evidence>
<evidence type="ECO:0000256" key="5">
    <source>
        <dbReference type="ARBA" id="ARBA00022989"/>
    </source>
</evidence>
<proteinExistence type="predicted"/>
<evidence type="ECO:0000256" key="8">
    <source>
        <dbReference type="PIRSR" id="PIRSR605150-2"/>
    </source>
</evidence>
<evidence type="ECO:0000256" key="6">
    <source>
        <dbReference type="ARBA" id="ARBA00023136"/>
    </source>
</evidence>
<feature type="transmembrane region" description="Helical" evidence="10">
    <location>
        <begin position="507"/>
        <end position="526"/>
    </location>
</feature>
<feature type="transmembrane region" description="Helical" evidence="10">
    <location>
        <begin position="641"/>
        <end position="659"/>
    </location>
</feature>
<protein>
    <recommendedName>
        <fullName evidence="13">Cellulose synthase-like protein G2</fullName>
    </recommendedName>
</protein>
<dbReference type="Gene3D" id="3.90.550.10">
    <property type="entry name" value="Spore Coat Polysaccharide Biosynthesis Protein SpsA, Chain A"/>
    <property type="match status" value="1"/>
</dbReference>
<dbReference type="InterPro" id="IPR005150">
    <property type="entry name" value="Cellulose_synth"/>
</dbReference>
<comment type="subcellular location">
    <subcellularLocation>
        <location evidence="1">Endomembrane system</location>
        <topology evidence="1">Multi-pass membrane protein</topology>
    </subcellularLocation>
</comment>
<dbReference type="OMA" id="HRYKGGA"/>
<evidence type="ECO:0000256" key="2">
    <source>
        <dbReference type="ARBA" id="ARBA00022676"/>
    </source>
</evidence>
<evidence type="ECO:0000256" key="7">
    <source>
        <dbReference type="ARBA" id="ARBA00023316"/>
    </source>
</evidence>
<dbReference type="Proteomes" id="UP000655225">
    <property type="component" value="Unassembled WGS sequence"/>
</dbReference>
<feature type="binding site" evidence="9">
    <location>
        <position position="256"/>
    </location>
    <ligand>
        <name>Mn(2+)</name>
        <dbReference type="ChEBI" id="CHEBI:29035"/>
    </ligand>
</feature>
<dbReference type="Pfam" id="PF03552">
    <property type="entry name" value="Cellulose_synt"/>
    <property type="match status" value="2"/>
</dbReference>
<evidence type="ECO:0000256" key="4">
    <source>
        <dbReference type="ARBA" id="ARBA00022692"/>
    </source>
</evidence>
<evidence type="ECO:0000256" key="10">
    <source>
        <dbReference type="SAM" id="Phobius"/>
    </source>
</evidence>
<dbReference type="GO" id="GO:0071555">
    <property type="term" value="P:cell wall organization"/>
    <property type="evidence" value="ECO:0007669"/>
    <property type="project" value="UniProtKB-KW"/>
</dbReference>
<dbReference type="SUPFAM" id="SSF53448">
    <property type="entry name" value="Nucleotide-diphospho-sugar transferases"/>
    <property type="match status" value="1"/>
</dbReference>
<feature type="binding site" evidence="9">
    <location>
        <position position="280"/>
    </location>
    <ligand>
        <name>Mn(2+)</name>
        <dbReference type="ChEBI" id="CHEBI:29035"/>
    </ligand>
</feature>
<reference evidence="11 12" key="1">
    <citation type="submission" date="2020-04" db="EMBL/GenBank/DDBJ databases">
        <title>Plant Genome Project.</title>
        <authorList>
            <person name="Zhang R.-G."/>
        </authorList>
    </citation>
    <scope>NUCLEOTIDE SEQUENCE [LARGE SCALE GENOMIC DNA]</scope>
    <source>
        <strain evidence="11">YNK0</strain>
        <tissue evidence="11">Leaf</tissue>
    </source>
</reference>
<dbReference type="GO" id="GO:0030244">
    <property type="term" value="P:cellulose biosynthetic process"/>
    <property type="evidence" value="ECO:0007669"/>
    <property type="project" value="InterPro"/>
</dbReference>
<keyword evidence="3" id="KW-0808">Transferase</keyword>
<accession>A0A835DG12</accession>
<feature type="transmembrane region" description="Helical" evidence="10">
    <location>
        <begin position="50"/>
        <end position="70"/>
    </location>
</feature>
<name>A0A835DG12_TETSI</name>
<dbReference type="EMBL" id="JABCRI010000008">
    <property type="protein sequence ID" value="KAF8401836.1"/>
    <property type="molecule type" value="Genomic_DNA"/>
</dbReference>
<dbReference type="PANTHER" id="PTHR13301">
    <property type="entry name" value="X-BOX TRANSCRIPTION FACTOR-RELATED"/>
    <property type="match status" value="1"/>
</dbReference>
<evidence type="ECO:0000256" key="3">
    <source>
        <dbReference type="ARBA" id="ARBA00022679"/>
    </source>
</evidence>
<sequence>MATLSLHTGTVQQSHTAISRAHILFHFIAILALLYYRTSRLFDCTGDFPVFAWVLISTSELILSFIWSLTHPILPVASEKEPTVEVMNTVLSAKSLDYPPEKLSVYLSDDGGSSLTLYAIREASSFARSWIPFCRKYGIKTRCPEAFFSSLADDDHRLLRSDDFRAEEDEIKSKYELFKKRVETSRENGGIEDKITHPGQDRSPLIECDTTEVCPNSTAEVIQESSKEGEYDDHKKMPLLVYVSRVKRPSYPHRFKAGALNALLRVSGIMSNSPYILVLDCDMYCNDPTSARQAMCFHLDPQISHSLAFVQFPQIFYNVSKNDIYDGQARSAYKTKWQGMDGLRGPVLSGTGFYLKRLALYGSPKQQGNCCLEPERSFGPSNQFITSLRENYECNANKDSSEALLQESRLLASCDFETGTEWGEQASFSYNCMLESTFTGHLLHCKGWTSVYCYPTRPCFLGCTTIDMKDALVQLMKWSSGLFQVGLSRFSPLTYGMSRMSILQSMCYGYFTFQPLYSIALLLYGTVPQLCLLKAIPLYPKISDPWLAVFAIVYVSSLSQHLYEVLSSGGSIRTLWNEQRIWIIKSVTANLFGLFDVLMKWIGLKKANFRLTNKVIDKAKLAKYEKGGVRLVIMDTSYDEMFGQVFLSFFILVLSYPIIEGMITRKGKGGL</sequence>
<keyword evidence="6 10" id="KW-0472">Membrane</keyword>
<feature type="binding site" evidence="8">
    <location>
        <position position="80"/>
    </location>
    <ligand>
        <name>UDP-alpha-D-glucose</name>
        <dbReference type="ChEBI" id="CHEBI:58885"/>
    </ligand>
</feature>
<feature type="transmembrane region" description="Helical" evidence="10">
    <location>
        <begin position="21"/>
        <end position="38"/>
    </location>
</feature>
<comment type="caution">
    <text evidence="11">The sequence shown here is derived from an EMBL/GenBank/DDBJ whole genome shotgun (WGS) entry which is preliminary data.</text>
</comment>
<feature type="binding site" evidence="8">
    <location>
        <position position="110"/>
    </location>
    <ligand>
        <name>UDP-alpha-D-glucose</name>
        <dbReference type="ChEBI" id="CHEBI:58885"/>
    </ligand>
</feature>
<evidence type="ECO:0000313" key="11">
    <source>
        <dbReference type="EMBL" id="KAF8401836.1"/>
    </source>
</evidence>
<dbReference type="InterPro" id="IPR029044">
    <property type="entry name" value="Nucleotide-diphossugar_trans"/>
</dbReference>
<keyword evidence="12" id="KW-1185">Reference proteome</keyword>
<keyword evidence="7" id="KW-0961">Cell wall biogenesis/degradation</keyword>
<feature type="transmembrane region" description="Helical" evidence="10">
    <location>
        <begin position="546"/>
        <end position="566"/>
    </location>
</feature>
<evidence type="ECO:0000313" key="12">
    <source>
        <dbReference type="Proteomes" id="UP000655225"/>
    </source>
</evidence>
<organism evidence="11 12">
    <name type="scientific">Tetracentron sinense</name>
    <name type="common">Spur-leaf</name>
    <dbReference type="NCBI Taxonomy" id="13715"/>
    <lineage>
        <taxon>Eukaryota</taxon>
        <taxon>Viridiplantae</taxon>
        <taxon>Streptophyta</taxon>
        <taxon>Embryophyta</taxon>
        <taxon>Tracheophyta</taxon>
        <taxon>Spermatophyta</taxon>
        <taxon>Magnoliopsida</taxon>
        <taxon>Trochodendrales</taxon>
        <taxon>Trochodendraceae</taxon>
        <taxon>Tetracentron</taxon>
    </lineage>
</organism>
<dbReference type="OrthoDB" id="72851at2759"/>
<feature type="transmembrane region" description="Helical" evidence="10">
    <location>
        <begin position="587"/>
        <end position="604"/>
    </location>
</feature>
<evidence type="ECO:0008006" key="13">
    <source>
        <dbReference type="Google" id="ProtNLM"/>
    </source>
</evidence>
<dbReference type="GO" id="GO:0012505">
    <property type="term" value="C:endomembrane system"/>
    <property type="evidence" value="ECO:0007669"/>
    <property type="project" value="UniProtKB-SubCell"/>
</dbReference>
<gene>
    <name evidence="11" type="ORF">HHK36_012782</name>
</gene>
<feature type="binding site" evidence="8">
    <location>
        <position position="81"/>
    </location>
    <ligand>
        <name>UDP-alpha-D-glucose</name>
        <dbReference type="ChEBI" id="CHEBI:58885"/>
    </ligand>
</feature>
<dbReference type="GO" id="GO:0016020">
    <property type="term" value="C:membrane"/>
    <property type="evidence" value="ECO:0007669"/>
    <property type="project" value="InterPro"/>
</dbReference>
<keyword evidence="5 10" id="KW-1133">Transmembrane helix</keyword>
<evidence type="ECO:0000256" key="1">
    <source>
        <dbReference type="ARBA" id="ARBA00004127"/>
    </source>
</evidence>